<keyword evidence="3 6" id="KW-0812">Transmembrane</keyword>
<dbReference type="Gene3D" id="1.10.3470.10">
    <property type="entry name" value="ABC transporter involved in vitamin B12 uptake, BtuC"/>
    <property type="match status" value="1"/>
</dbReference>
<dbReference type="SUPFAM" id="SSF81345">
    <property type="entry name" value="ABC transporter involved in vitamin B12 uptake, BtuC"/>
    <property type="match status" value="1"/>
</dbReference>
<gene>
    <name evidence="7" type="ORF">METZ01_LOCUS10584</name>
</gene>
<dbReference type="PANTHER" id="PTHR30477">
    <property type="entry name" value="ABC-TRANSPORTER METAL-BINDING PROTEIN"/>
    <property type="match status" value="1"/>
</dbReference>
<feature type="transmembrane region" description="Helical" evidence="6">
    <location>
        <begin position="243"/>
        <end position="263"/>
    </location>
</feature>
<evidence type="ECO:0000256" key="2">
    <source>
        <dbReference type="ARBA" id="ARBA00008034"/>
    </source>
</evidence>
<dbReference type="GO" id="GO:0043190">
    <property type="term" value="C:ATP-binding cassette (ABC) transporter complex"/>
    <property type="evidence" value="ECO:0007669"/>
    <property type="project" value="InterPro"/>
</dbReference>
<evidence type="ECO:0000313" key="7">
    <source>
        <dbReference type="EMBL" id="SUZ57730.1"/>
    </source>
</evidence>
<keyword evidence="4 6" id="KW-1133">Transmembrane helix</keyword>
<feature type="transmembrane region" description="Helical" evidence="6">
    <location>
        <begin position="6"/>
        <end position="24"/>
    </location>
</feature>
<evidence type="ECO:0008006" key="8">
    <source>
        <dbReference type="Google" id="ProtNLM"/>
    </source>
</evidence>
<dbReference type="GO" id="GO:0010043">
    <property type="term" value="P:response to zinc ion"/>
    <property type="evidence" value="ECO:0007669"/>
    <property type="project" value="TreeGrafter"/>
</dbReference>
<feature type="transmembrane region" description="Helical" evidence="6">
    <location>
        <begin position="216"/>
        <end position="237"/>
    </location>
</feature>
<feature type="transmembrane region" description="Helical" evidence="6">
    <location>
        <begin position="129"/>
        <end position="149"/>
    </location>
</feature>
<dbReference type="InterPro" id="IPR037294">
    <property type="entry name" value="ABC_BtuC-like"/>
</dbReference>
<comment type="subcellular location">
    <subcellularLocation>
        <location evidence="1">Membrane</location>
        <topology evidence="1">Multi-pass membrane protein</topology>
    </subcellularLocation>
</comment>
<name>A0A381NT58_9ZZZZ</name>
<accession>A0A381NT58</accession>
<reference evidence="7" key="1">
    <citation type="submission" date="2018-05" db="EMBL/GenBank/DDBJ databases">
        <authorList>
            <person name="Lanie J.A."/>
            <person name="Ng W.-L."/>
            <person name="Kazmierczak K.M."/>
            <person name="Andrzejewski T.M."/>
            <person name="Davidsen T.M."/>
            <person name="Wayne K.J."/>
            <person name="Tettelin H."/>
            <person name="Glass J.I."/>
            <person name="Rusch D."/>
            <person name="Podicherti R."/>
            <person name="Tsui H.-C.T."/>
            <person name="Winkler M.E."/>
        </authorList>
    </citation>
    <scope>NUCLEOTIDE SEQUENCE</scope>
</reference>
<proteinExistence type="inferred from homology"/>
<dbReference type="PANTHER" id="PTHR30477:SF19">
    <property type="entry name" value="METAL ABC TRANSPORTER PERMEASE"/>
    <property type="match status" value="1"/>
</dbReference>
<sequence>MLDLMIPPIAAALIILSIHAYLGLHVIAREVIFIDLAFAQIAALGTTVALLMGIEPGTTTSLLFAFGFTLLGALLFSMTRMEKSIVPQEAIIGVSYVVASAAVILLASLTAEGSEHLQETLTGTLIWVGWPAIGKMASVYVAVGLVHYLLRRKFLALTFAPERVGNIRLWDFVFYVTFGIVISLSVEIAGVLMVFTALVIPAVIAFLYTNRFGLALFIAWGAGTASILSGIGASFYWDLATGPLLVCTFGVSLILAAVLRPVLGIRPGRKIVVASLEQGD</sequence>
<dbReference type="InterPro" id="IPR001626">
    <property type="entry name" value="ABC_TroCD"/>
</dbReference>
<feature type="transmembrane region" description="Helical" evidence="6">
    <location>
        <begin position="192"/>
        <end position="209"/>
    </location>
</feature>
<feature type="transmembrane region" description="Helical" evidence="6">
    <location>
        <begin position="31"/>
        <end position="54"/>
    </location>
</feature>
<evidence type="ECO:0000256" key="3">
    <source>
        <dbReference type="ARBA" id="ARBA00022692"/>
    </source>
</evidence>
<organism evidence="7">
    <name type="scientific">marine metagenome</name>
    <dbReference type="NCBI Taxonomy" id="408172"/>
    <lineage>
        <taxon>unclassified sequences</taxon>
        <taxon>metagenomes</taxon>
        <taxon>ecological metagenomes</taxon>
    </lineage>
</organism>
<evidence type="ECO:0000256" key="5">
    <source>
        <dbReference type="ARBA" id="ARBA00023136"/>
    </source>
</evidence>
<evidence type="ECO:0000256" key="4">
    <source>
        <dbReference type="ARBA" id="ARBA00022989"/>
    </source>
</evidence>
<feature type="transmembrane region" description="Helical" evidence="6">
    <location>
        <begin position="90"/>
        <end position="109"/>
    </location>
</feature>
<evidence type="ECO:0000256" key="6">
    <source>
        <dbReference type="SAM" id="Phobius"/>
    </source>
</evidence>
<comment type="similarity">
    <text evidence="2">Belongs to the ABC-3 integral membrane protein family.</text>
</comment>
<dbReference type="EMBL" id="UINC01000576">
    <property type="protein sequence ID" value="SUZ57730.1"/>
    <property type="molecule type" value="Genomic_DNA"/>
</dbReference>
<protein>
    <recommendedName>
        <fullName evidence="8">Metal ABC transporter permease</fullName>
    </recommendedName>
</protein>
<dbReference type="Pfam" id="PF00950">
    <property type="entry name" value="ABC-3"/>
    <property type="match status" value="1"/>
</dbReference>
<evidence type="ECO:0000256" key="1">
    <source>
        <dbReference type="ARBA" id="ARBA00004141"/>
    </source>
</evidence>
<dbReference type="GO" id="GO:0055085">
    <property type="term" value="P:transmembrane transport"/>
    <property type="evidence" value="ECO:0007669"/>
    <property type="project" value="InterPro"/>
</dbReference>
<dbReference type="AlphaFoldDB" id="A0A381NT58"/>
<keyword evidence="5 6" id="KW-0472">Membrane</keyword>
<feature type="transmembrane region" description="Helical" evidence="6">
    <location>
        <begin position="169"/>
        <end position="186"/>
    </location>
</feature>
<feature type="transmembrane region" description="Helical" evidence="6">
    <location>
        <begin position="60"/>
        <end position="78"/>
    </location>
</feature>